<gene>
    <name evidence="2" type="ORF">K457DRAFT_135341</name>
</gene>
<protein>
    <submittedName>
        <fullName evidence="2">Uncharacterized protein</fullName>
    </submittedName>
</protein>
<reference evidence="2 3" key="1">
    <citation type="submission" date="2016-05" db="EMBL/GenBank/DDBJ databases">
        <title>Genome sequencing reveals origins of a unique bacterial endosymbiosis in the earliest lineages of terrestrial Fungi.</title>
        <authorList>
            <consortium name="DOE Joint Genome Institute"/>
            <person name="Uehling J."/>
            <person name="Gryganskyi A."/>
            <person name="Hameed K."/>
            <person name="Tschaplinski T."/>
            <person name="Misztal P."/>
            <person name="Wu S."/>
            <person name="Desiro A."/>
            <person name="Vande Pol N."/>
            <person name="Du Z.-Y."/>
            <person name="Zienkiewicz A."/>
            <person name="Zienkiewicz K."/>
            <person name="Morin E."/>
            <person name="Tisserant E."/>
            <person name="Splivallo R."/>
            <person name="Hainaut M."/>
            <person name="Henrissat B."/>
            <person name="Ohm R."/>
            <person name="Kuo A."/>
            <person name="Yan J."/>
            <person name="Lipzen A."/>
            <person name="Nolan M."/>
            <person name="Labutti K."/>
            <person name="Barry K."/>
            <person name="Goldstein A."/>
            <person name="Labbe J."/>
            <person name="Schadt C."/>
            <person name="Tuskan G."/>
            <person name="Grigoriev I."/>
            <person name="Martin F."/>
            <person name="Vilgalys R."/>
            <person name="Bonito G."/>
        </authorList>
    </citation>
    <scope>NUCLEOTIDE SEQUENCE [LARGE SCALE GENOMIC DNA]</scope>
    <source>
        <strain evidence="2 3">AG-77</strain>
    </source>
</reference>
<proteinExistence type="predicted"/>
<keyword evidence="1" id="KW-0472">Membrane</keyword>
<evidence type="ECO:0000313" key="3">
    <source>
        <dbReference type="Proteomes" id="UP000078512"/>
    </source>
</evidence>
<evidence type="ECO:0000313" key="2">
    <source>
        <dbReference type="EMBL" id="OAQ32434.1"/>
    </source>
</evidence>
<name>A0A197K7M9_9FUNG</name>
<dbReference type="AlphaFoldDB" id="A0A197K7M9"/>
<organism evidence="2 3">
    <name type="scientific">Linnemannia elongata AG-77</name>
    <dbReference type="NCBI Taxonomy" id="1314771"/>
    <lineage>
        <taxon>Eukaryota</taxon>
        <taxon>Fungi</taxon>
        <taxon>Fungi incertae sedis</taxon>
        <taxon>Mucoromycota</taxon>
        <taxon>Mortierellomycotina</taxon>
        <taxon>Mortierellomycetes</taxon>
        <taxon>Mortierellales</taxon>
        <taxon>Mortierellaceae</taxon>
        <taxon>Linnemannia</taxon>
    </lineage>
</organism>
<feature type="transmembrane region" description="Helical" evidence="1">
    <location>
        <begin position="21"/>
        <end position="43"/>
    </location>
</feature>
<evidence type="ECO:0000256" key="1">
    <source>
        <dbReference type="SAM" id="Phobius"/>
    </source>
</evidence>
<keyword evidence="3" id="KW-1185">Reference proteome</keyword>
<dbReference type="EMBL" id="KV442025">
    <property type="protein sequence ID" value="OAQ32434.1"/>
    <property type="molecule type" value="Genomic_DNA"/>
</dbReference>
<sequence>MDKRMKESKDQCHYKKWTSSCSRLWTIGVSWFTVGLLTMSVIGHGCLTKILSCGSASLFVTTSQF</sequence>
<keyword evidence="1" id="KW-1133">Transmembrane helix</keyword>
<dbReference type="Proteomes" id="UP000078512">
    <property type="component" value="Unassembled WGS sequence"/>
</dbReference>
<keyword evidence="1" id="KW-0812">Transmembrane</keyword>
<accession>A0A197K7M9</accession>